<dbReference type="GO" id="GO:0003720">
    <property type="term" value="F:telomerase activity"/>
    <property type="evidence" value="ECO:0007669"/>
    <property type="project" value="InterPro"/>
</dbReference>
<proteinExistence type="inferred from homology"/>
<gene>
    <name evidence="3" type="ORF">TBIB3V08_LOCUS8722</name>
</gene>
<keyword evidence="1" id="KW-0479">Metal-binding</keyword>
<keyword evidence="1" id="KW-0695">RNA-directed DNA polymerase</keyword>
<reference evidence="3" key="1">
    <citation type="submission" date="2020-11" db="EMBL/GenBank/DDBJ databases">
        <authorList>
            <person name="Tran Van P."/>
        </authorList>
    </citation>
    <scope>NUCLEOTIDE SEQUENCE</scope>
</reference>
<dbReference type="GO" id="GO:0070034">
    <property type="term" value="F:telomerase RNA binding"/>
    <property type="evidence" value="ECO:0007669"/>
    <property type="project" value="TreeGrafter"/>
</dbReference>
<comment type="subcellular location">
    <subcellularLocation>
        <location evidence="1">Nucleus</location>
    </subcellularLocation>
    <subcellularLocation>
        <location evidence="1">Chromosome</location>
        <location evidence="1">Telomere</location>
    </subcellularLocation>
</comment>
<dbReference type="InterPro" id="IPR003545">
    <property type="entry name" value="Telomerase_RT"/>
</dbReference>
<dbReference type="AlphaFoldDB" id="A0A7R9F447"/>
<dbReference type="PANTHER" id="PTHR12066:SF0">
    <property type="entry name" value="TELOMERASE REVERSE TRANSCRIPTASE"/>
    <property type="match status" value="1"/>
</dbReference>
<keyword evidence="1" id="KW-0808">Transferase</keyword>
<dbReference type="EMBL" id="OD567972">
    <property type="protein sequence ID" value="CAD7446391.1"/>
    <property type="molecule type" value="Genomic_DNA"/>
</dbReference>
<dbReference type="InterPro" id="IPR000477">
    <property type="entry name" value="RT_dom"/>
</dbReference>
<dbReference type="PROSITE" id="PS50878">
    <property type="entry name" value="RT_POL"/>
    <property type="match status" value="1"/>
</dbReference>
<evidence type="ECO:0000313" key="3">
    <source>
        <dbReference type="EMBL" id="CAD7446391.1"/>
    </source>
</evidence>
<keyword evidence="1" id="KW-0460">Magnesium</keyword>
<comment type="similarity">
    <text evidence="1">Belongs to the reverse transcriptase family. Telomerase subfamily.</text>
</comment>
<dbReference type="Gene3D" id="1.10.357.90">
    <property type="match status" value="1"/>
</dbReference>
<sequence>MTPAEVFLGRKPPIKLSLLHTSMVLKQRVKEAQAKFTASQSSKVAHFSPSDLVWVCSVTRRKLKVVPACGRGFHHDRTVGPYLHSVSGTKCWGVDVAACGLTCLHSARTRNFILGSLVRGLRVSTVRWLYGVPGHAMKRHILAKSRVIESTSLTKELVQDGCSPSGFYKYNCMETPVWTPKKTNGSGWQEAKGKTQEQGAIESGEEWIGPVWRKTSGRRTGVNGGAYGTNTITLTKYIILKMGNGNITVQYMDACKNCPLISPPNSVLIETNEIKEIDVEKIFELLFSYVEKQVVNYGSSWYMVKQGLPHGATLSAALCNFYYGTVDRHFDKLVSEEDTLVRIVDDYLFVTLDKQRAERFFNRMTEGFPKFNCNINKRKTQVNFSVGESLSVDKITFCGHVIDTCTLEVTGDYKRYKGKEIAYTMRLNNVGHPGKFLRERSCLLRGLKLDPLYLDGRINRQSLVLQSVFNAAVLSAFRLHAIIRHTFTSLSRANQWFVLRIIAASASSLARKVVKATQAFPATLLTFHAARWLTFKAYYVKLSRHGSRYRLIVRRLEHLLERNSRDVHRDALKVLEETTAKGLPHIFKTVT</sequence>
<dbReference type="GO" id="GO:0000333">
    <property type="term" value="C:telomerase catalytic core complex"/>
    <property type="evidence" value="ECO:0007669"/>
    <property type="project" value="TreeGrafter"/>
</dbReference>
<dbReference type="Gene3D" id="3.30.70.2630">
    <property type="match status" value="1"/>
</dbReference>
<keyword evidence="1" id="KW-0779">Telomere</keyword>
<dbReference type="PRINTS" id="PR01365">
    <property type="entry name" value="TELOMERASERT"/>
</dbReference>
<accession>A0A7R9F447</accession>
<keyword evidence="1" id="KW-0548">Nucleotidyltransferase</keyword>
<comment type="catalytic activity">
    <reaction evidence="1">
        <text>DNA(n) + a 2'-deoxyribonucleoside 5'-triphosphate = DNA(n+1) + diphosphate</text>
        <dbReference type="Rhea" id="RHEA:22508"/>
        <dbReference type="Rhea" id="RHEA-COMP:17339"/>
        <dbReference type="Rhea" id="RHEA-COMP:17340"/>
        <dbReference type="ChEBI" id="CHEBI:33019"/>
        <dbReference type="ChEBI" id="CHEBI:61560"/>
        <dbReference type="ChEBI" id="CHEBI:173112"/>
        <dbReference type="EC" id="2.7.7.49"/>
    </reaction>
</comment>
<dbReference type="PANTHER" id="PTHR12066">
    <property type="entry name" value="TELOMERASE REVERSE TRANSCRIPTASE"/>
    <property type="match status" value="1"/>
</dbReference>
<dbReference type="GO" id="GO:0000781">
    <property type="term" value="C:chromosome, telomeric region"/>
    <property type="evidence" value="ECO:0007669"/>
    <property type="project" value="UniProtKB-SubCell"/>
</dbReference>
<dbReference type="GO" id="GO:0046872">
    <property type="term" value="F:metal ion binding"/>
    <property type="evidence" value="ECO:0007669"/>
    <property type="project" value="UniProtKB-KW"/>
</dbReference>
<keyword evidence="1" id="KW-0539">Nucleus</keyword>
<keyword evidence="1" id="KW-0158">Chromosome</keyword>
<dbReference type="InterPro" id="IPR049139">
    <property type="entry name" value="TERT_C"/>
</dbReference>
<evidence type="ECO:0000259" key="2">
    <source>
        <dbReference type="PROSITE" id="PS50878"/>
    </source>
</evidence>
<dbReference type="GO" id="GO:0007004">
    <property type="term" value="P:telomere maintenance via telomerase"/>
    <property type="evidence" value="ECO:0007669"/>
    <property type="project" value="TreeGrafter"/>
</dbReference>
<name>A0A7R9F447_9NEOP</name>
<dbReference type="CDD" id="cd01648">
    <property type="entry name" value="TERT"/>
    <property type="match status" value="1"/>
</dbReference>
<dbReference type="GO" id="GO:0042162">
    <property type="term" value="F:telomeric DNA binding"/>
    <property type="evidence" value="ECO:0007669"/>
    <property type="project" value="TreeGrafter"/>
</dbReference>
<dbReference type="EC" id="2.7.7.49" evidence="1"/>
<comment type="function">
    <text evidence="1">Telomerase is a ribonucleoprotein enzyme essential for the replication of chromosome termini in most eukaryotes. It elongates telomeres. It is a reverse transcriptase that adds simple sequence repeats to chromosome ends by copying a template sequence within the RNA component of the enzyme.</text>
</comment>
<evidence type="ECO:0000256" key="1">
    <source>
        <dbReference type="RuleBase" id="RU365061"/>
    </source>
</evidence>
<feature type="domain" description="Reverse transcriptase" evidence="2">
    <location>
        <begin position="1"/>
        <end position="402"/>
    </location>
</feature>
<organism evidence="3">
    <name type="scientific">Timema bartmani</name>
    <dbReference type="NCBI Taxonomy" id="61472"/>
    <lineage>
        <taxon>Eukaryota</taxon>
        <taxon>Metazoa</taxon>
        <taxon>Ecdysozoa</taxon>
        <taxon>Arthropoda</taxon>
        <taxon>Hexapoda</taxon>
        <taxon>Insecta</taxon>
        <taxon>Pterygota</taxon>
        <taxon>Neoptera</taxon>
        <taxon>Polyneoptera</taxon>
        <taxon>Phasmatodea</taxon>
        <taxon>Timematodea</taxon>
        <taxon>Timematoidea</taxon>
        <taxon>Timematidae</taxon>
        <taxon>Timema</taxon>
    </lineage>
</organism>
<dbReference type="Pfam" id="PF00078">
    <property type="entry name" value="RVT_1"/>
    <property type="match status" value="1"/>
</dbReference>
<dbReference type="Pfam" id="PF21399">
    <property type="entry name" value="TERT_C"/>
    <property type="match status" value="1"/>
</dbReference>
<protein>
    <recommendedName>
        <fullName evidence="1">Telomerase reverse transcriptase</fullName>
        <ecNumber evidence="1">2.7.7.49</ecNumber>
    </recommendedName>
    <alternativeName>
        <fullName evidence="1">Telomerase catalytic subunit</fullName>
    </alternativeName>
</protein>